<dbReference type="AlphaFoldDB" id="A0A2A6E440"/>
<keyword evidence="3" id="KW-0804">Transcription</keyword>
<dbReference type="InterPro" id="IPR001845">
    <property type="entry name" value="HTH_ArsR_DNA-bd_dom"/>
</dbReference>
<dbReference type="SMART" id="SM00418">
    <property type="entry name" value="HTH_ARSR"/>
    <property type="match status" value="1"/>
</dbReference>
<keyword evidence="2" id="KW-0238">DNA-binding</keyword>
<evidence type="ECO:0000256" key="1">
    <source>
        <dbReference type="ARBA" id="ARBA00023015"/>
    </source>
</evidence>
<sequence>MKIDLSGDSDEKALVVFEALASAVRLKMLRLLAERPMNVRELAEATGLSSAIMTLHVRKLERAGLVRTELLPGRNGVQKRCSLAVARLETVFPTARTAEKEFHEVEISVGHYVDFRIEPTCGLATTEKVIGEFDEPVYFSHPERVNAKILWFGKGYVEYRVPNFLLASQQPVELEISLELSSEAPRTNPDWPSDIAFYLNGVRLGVWTSPGDFGDRRGRYTPDWWPPAINQYGLLKRLKITKNGTFVDGNPMSSVTIDDVSIRNRHWSFRIAVEDDAEHIGGATLFGRGFGNYDQDIVFRLIYVKTSPGPFPQTTPDTDRG</sequence>
<proteinExistence type="predicted"/>
<gene>
    <name evidence="5" type="ORF">BLM47_00630</name>
</gene>
<dbReference type="GO" id="GO:0003700">
    <property type="term" value="F:DNA-binding transcription factor activity"/>
    <property type="evidence" value="ECO:0007669"/>
    <property type="project" value="InterPro"/>
</dbReference>
<accession>A0A2A6E440</accession>
<comment type="caution">
    <text evidence="5">The sequence shown here is derived from an EMBL/GenBank/DDBJ whole genome shotgun (WGS) entry which is preliminary data.</text>
</comment>
<dbReference type="SUPFAM" id="SSF46785">
    <property type="entry name" value="Winged helix' DNA-binding domain"/>
    <property type="match status" value="1"/>
</dbReference>
<reference evidence="5 6" key="1">
    <citation type="submission" date="2016-12" db="EMBL/GenBank/DDBJ databases">
        <title>Candidatus Reconcilibacillus cellulovorans genome.</title>
        <authorList>
            <person name="Kolinko S."/>
            <person name="Wu Y.-W."/>
            <person name="Tachea F."/>
            <person name="Denzel E."/>
            <person name="Hiras J."/>
            <person name="Baecker N."/>
            <person name="Chan L.J."/>
            <person name="Eichorst S.A."/>
            <person name="Frey D."/>
            <person name="Adams P.D."/>
            <person name="Pray T."/>
            <person name="Tanjore D."/>
            <person name="Petzold C.J."/>
            <person name="Gladden J.M."/>
            <person name="Simmons B.A."/>
            <person name="Singer S.W."/>
        </authorList>
    </citation>
    <scope>NUCLEOTIDE SEQUENCE [LARGE SCALE GENOMIC DNA]</scope>
    <source>
        <strain evidence="5">JTherm</strain>
    </source>
</reference>
<keyword evidence="1" id="KW-0805">Transcription regulation</keyword>
<dbReference type="InterPro" id="IPR016943">
    <property type="entry name" value="UCP030050_HTH"/>
</dbReference>
<dbReference type="EMBL" id="MOXJ01000001">
    <property type="protein sequence ID" value="PDO11794.1"/>
    <property type="molecule type" value="Genomic_DNA"/>
</dbReference>
<dbReference type="GO" id="GO:0003677">
    <property type="term" value="F:DNA binding"/>
    <property type="evidence" value="ECO:0007669"/>
    <property type="project" value="UniProtKB-KW"/>
</dbReference>
<evidence type="ECO:0000256" key="2">
    <source>
        <dbReference type="ARBA" id="ARBA00023125"/>
    </source>
</evidence>
<dbReference type="InterPro" id="IPR036388">
    <property type="entry name" value="WH-like_DNA-bd_sf"/>
</dbReference>
<dbReference type="PROSITE" id="PS50987">
    <property type="entry name" value="HTH_ARSR_2"/>
    <property type="match status" value="1"/>
</dbReference>
<dbReference type="PANTHER" id="PTHR33154">
    <property type="entry name" value="TRANSCRIPTIONAL REGULATOR, ARSR FAMILY"/>
    <property type="match status" value="1"/>
</dbReference>
<evidence type="ECO:0000313" key="5">
    <source>
        <dbReference type="EMBL" id="PDO11794.1"/>
    </source>
</evidence>
<organism evidence="5 6">
    <name type="scientific">Candidatus Reconcilbacillus cellulovorans</name>
    <dbReference type="NCBI Taxonomy" id="1906605"/>
    <lineage>
        <taxon>Bacteria</taxon>
        <taxon>Bacillati</taxon>
        <taxon>Bacillota</taxon>
        <taxon>Bacilli</taxon>
        <taxon>Bacillales</taxon>
        <taxon>Paenibacillaceae</taxon>
        <taxon>Candidatus Reconcilbacillus</taxon>
    </lineage>
</organism>
<dbReference type="PANTHER" id="PTHR33154:SF38">
    <property type="entry name" value="HTH ARSR-TYPE DOMAIN-CONTAINING PROTEIN"/>
    <property type="match status" value="1"/>
</dbReference>
<dbReference type="Gene3D" id="1.10.10.10">
    <property type="entry name" value="Winged helix-like DNA-binding domain superfamily/Winged helix DNA-binding domain"/>
    <property type="match status" value="1"/>
</dbReference>
<name>A0A2A6E440_9BACL</name>
<dbReference type="InterPro" id="IPR036390">
    <property type="entry name" value="WH_DNA-bd_sf"/>
</dbReference>
<dbReference type="InterPro" id="IPR011991">
    <property type="entry name" value="ArsR-like_HTH"/>
</dbReference>
<evidence type="ECO:0000259" key="4">
    <source>
        <dbReference type="PROSITE" id="PS50987"/>
    </source>
</evidence>
<dbReference type="PIRSF" id="PIRSF030050">
    <property type="entry name" value="UCP030050_HTH"/>
    <property type="match status" value="1"/>
</dbReference>
<evidence type="ECO:0000256" key="3">
    <source>
        <dbReference type="ARBA" id="ARBA00023163"/>
    </source>
</evidence>
<feature type="domain" description="HTH arsR-type" evidence="4">
    <location>
        <begin position="5"/>
        <end position="99"/>
    </location>
</feature>
<protein>
    <submittedName>
        <fullName evidence="5">Transcriptional regulator</fullName>
    </submittedName>
</protein>
<evidence type="ECO:0000313" key="6">
    <source>
        <dbReference type="Proteomes" id="UP000243688"/>
    </source>
</evidence>
<dbReference type="CDD" id="cd00090">
    <property type="entry name" value="HTH_ARSR"/>
    <property type="match status" value="1"/>
</dbReference>
<dbReference type="InterPro" id="IPR051081">
    <property type="entry name" value="HTH_MetalResp_TranReg"/>
</dbReference>
<dbReference type="Pfam" id="PF01022">
    <property type="entry name" value="HTH_5"/>
    <property type="match status" value="1"/>
</dbReference>
<dbReference type="Proteomes" id="UP000243688">
    <property type="component" value="Unassembled WGS sequence"/>
</dbReference>